<proteinExistence type="predicted"/>
<dbReference type="EMBL" id="JARKIB010000077">
    <property type="protein sequence ID" value="KAJ7747324.1"/>
    <property type="molecule type" value="Genomic_DNA"/>
</dbReference>
<sequence length="296" mass="33415">MAVLVVSPVLHWGDKDCKERIPEFGGDPMASSAEIDAASSRHGGGRREVVIISISGLLNARDFPSELLEPTRLAKKYQIDWILKDVATQLQKSWPTTLLGWDAIIADEEEEESTGMGGWSASLEDRALDLRLFPEPVSSIHIARLCNTPTIFPFAFYRLLTWPTPENSDDEMDLAKNTPRKELLPRHPEDWKRLSVARERIGTWFLQVSPTPSKPCSNQPPCQENTNAWFSFGQKVGRNGDFLLFSKMASDPDLWCSLVRGLCPACASILQQRFNALRRKFADQLSYFFQLDEVMA</sequence>
<comment type="caution">
    <text evidence="1">The sequence shown here is derived from an EMBL/GenBank/DDBJ whole genome shotgun (WGS) entry which is preliminary data.</text>
</comment>
<keyword evidence="2" id="KW-1185">Reference proteome</keyword>
<evidence type="ECO:0000313" key="2">
    <source>
        <dbReference type="Proteomes" id="UP001215598"/>
    </source>
</evidence>
<dbReference type="AlphaFoldDB" id="A0AAD7N760"/>
<protein>
    <submittedName>
        <fullName evidence="1">Uncharacterized protein</fullName>
    </submittedName>
</protein>
<gene>
    <name evidence="1" type="ORF">B0H16DRAFT_1462141</name>
</gene>
<name>A0AAD7N760_9AGAR</name>
<dbReference type="Proteomes" id="UP001215598">
    <property type="component" value="Unassembled WGS sequence"/>
</dbReference>
<reference evidence="1" key="1">
    <citation type="submission" date="2023-03" db="EMBL/GenBank/DDBJ databases">
        <title>Massive genome expansion in bonnet fungi (Mycena s.s.) driven by repeated elements and novel gene families across ecological guilds.</title>
        <authorList>
            <consortium name="Lawrence Berkeley National Laboratory"/>
            <person name="Harder C.B."/>
            <person name="Miyauchi S."/>
            <person name="Viragh M."/>
            <person name="Kuo A."/>
            <person name="Thoen E."/>
            <person name="Andreopoulos B."/>
            <person name="Lu D."/>
            <person name="Skrede I."/>
            <person name="Drula E."/>
            <person name="Henrissat B."/>
            <person name="Morin E."/>
            <person name="Kohler A."/>
            <person name="Barry K."/>
            <person name="LaButti K."/>
            <person name="Morin E."/>
            <person name="Salamov A."/>
            <person name="Lipzen A."/>
            <person name="Mereny Z."/>
            <person name="Hegedus B."/>
            <person name="Baldrian P."/>
            <person name="Stursova M."/>
            <person name="Weitz H."/>
            <person name="Taylor A."/>
            <person name="Grigoriev I.V."/>
            <person name="Nagy L.G."/>
            <person name="Martin F."/>
            <person name="Kauserud H."/>
        </authorList>
    </citation>
    <scope>NUCLEOTIDE SEQUENCE</scope>
    <source>
        <strain evidence="1">CBHHK182m</strain>
    </source>
</reference>
<evidence type="ECO:0000313" key="1">
    <source>
        <dbReference type="EMBL" id="KAJ7747324.1"/>
    </source>
</evidence>
<organism evidence="1 2">
    <name type="scientific">Mycena metata</name>
    <dbReference type="NCBI Taxonomy" id="1033252"/>
    <lineage>
        <taxon>Eukaryota</taxon>
        <taxon>Fungi</taxon>
        <taxon>Dikarya</taxon>
        <taxon>Basidiomycota</taxon>
        <taxon>Agaricomycotina</taxon>
        <taxon>Agaricomycetes</taxon>
        <taxon>Agaricomycetidae</taxon>
        <taxon>Agaricales</taxon>
        <taxon>Marasmiineae</taxon>
        <taxon>Mycenaceae</taxon>
        <taxon>Mycena</taxon>
    </lineage>
</organism>
<accession>A0AAD7N760</accession>